<evidence type="ECO:0000313" key="3">
    <source>
        <dbReference type="EMBL" id="SAI67212.1"/>
    </source>
</evidence>
<dbReference type="Gene3D" id="3.90.1150.10">
    <property type="entry name" value="Aspartate Aminotransferase, domain 1"/>
    <property type="match status" value="1"/>
</dbReference>
<name>A0A157S9W3_9BORD</name>
<dbReference type="STRING" id="123899.SAMEA3906487_00642"/>
<evidence type="ECO:0000256" key="2">
    <source>
        <dbReference type="SAM" id="SignalP"/>
    </source>
</evidence>
<gene>
    <name evidence="3" type="primary">tpa_1</name>
    <name evidence="3" type="ORF">SAMEA3906487_00642</name>
</gene>
<reference evidence="3 4" key="1">
    <citation type="submission" date="2016-04" db="EMBL/GenBank/DDBJ databases">
        <authorList>
            <consortium name="Pathogen Informatics"/>
        </authorList>
    </citation>
    <scope>NUCLEOTIDE SEQUENCE [LARGE SCALE GENOMIC DNA]</scope>
    <source>
        <strain evidence="3 4">H044680328</strain>
    </source>
</reference>
<dbReference type="eggNOG" id="COG0161">
    <property type="taxonomic scope" value="Bacteria"/>
</dbReference>
<organism evidence="3 4">
    <name type="scientific">Bordetella trematum</name>
    <dbReference type="NCBI Taxonomy" id="123899"/>
    <lineage>
        <taxon>Bacteria</taxon>
        <taxon>Pseudomonadati</taxon>
        <taxon>Pseudomonadota</taxon>
        <taxon>Betaproteobacteria</taxon>
        <taxon>Burkholderiales</taxon>
        <taxon>Alcaligenaceae</taxon>
        <taxon>Bordetella</taxon>
    </lineage>
</organism>
<sequence>MAPLPCLASSCATSTSTAATPALMDGKNDGLSFENGNTQSACSAMGETLLSVRAITFCAAALAVQKVIAGQGLLANVLERGEQLRAGLREAFADHPNVGDVRGRGLFVGVEFVADRQTKAPLAPQQRMHAQLKTAAMRNGLLVYPMGGTIDSVRGDHALIAPPFITTASQIDAIVDRFAASVQAVLPRVGQTFAQEA</sequence>
<dbReference type="InterPro" id="IPR015422">
    <property type="entry name" value="PyrdxlP-dep_Trfase_small"/>
</dbReference>
<dbReference type="KEGG" id="btrm:SAMEA390648700642"/>
<keyword evidence="4" id="KW-1185">Reference proteome</keyword>
<comment type="similarity">
    <text evidence="1">Belongs to the class-III pyridoxal-phosphate-dependent aminotransferase family.</text>
</comment>
<dbReference type="PANTHER" id="PTHR43094:SF1">
    <property type="entry name" value="AMINOTRANSFERASE CLASS-III"/>
    <property type="match status" value="1"/>
</dbReference>
<dbReference type="Proteomes" id="UP000076825">
    <property type="component" value="Chromosome 1"/>
</dbReference>
<dbReference type="SUPFAM" id="SSF53383">
    <property type="entry name" value="PLP-dependent transferases"/>
    <property type="match status" value="1"/>
</dbReference>
<keyword evidence="3" id="KW-0808">Transferase</keyword>
<protein>
    <submittedName>
        <fullName evidence="3">Aminotransferase</fullName>
        <ecNumber evidence="3">2.6.1.77</ecNumber>
    </submittedName>
</protein>
<dbReference type="GO" id="GO:0031299">
    <property type="term" value="F:taurine-pyruvate aminotransferase activity"/>
    <property type="evidence" value="ECO:0007669"/>
    <property type="project" value="UniProtKB-EC"/>
</dbReference>
<keyword evidence="3" id="KW-0032">Aminotransferase</keyword>
<dbReference type="GO" id="GO:0005829">
    <property type="term" value="C:cytosol"/>
    <property type="evidence" value="ECO:0007669"/>
    <property type="project" value="TreeGrafter"/>
</dbReference>
<feature type="chain" id="PRO_5009816746" evidence="2">
    <location>
        <begin position="19"/>
        <end position="197"/>
    </location>
</feature>
<dbReference type="PATRIC" id="fig|123899.6.peg.616"/>
<keyword evidence="2" id="KW-0732">Signal</keyword>
<dbReference type="AlphaFoldDB" id="A0A157S9W3"/>
<dbReference type="InterPro" id="IPR015424">
    <property type="entry name" value="PyrdxlP-dep_Trfase"/>
</dbReference>
<dbReference type="Pfam" id="PF00202">
    <property type="entry name" value="Aminotran_3"/>
    <property type="match status" value="1"/>
</dbReference>
<evidence type="ECO:0000256" key="1">
    <source>
        <dbReference type="ARBA" id="ARBA00008954"/>
    </source>
</evidence>
<dbReference type="EC" id="2.6.1.77" evidence="3"/>
<dbReference type="PANTHER" id="PTHR43094">
    <property type="entry name" value="AMINOTRANSFERASE"/>
    <property type="match status" value="1"/>
</dbReference>
<accession>A0A157S9W3</accession>
<evidence type="ECO:0000313" key="4">
    <source>
        <dbReference type="Proteomes" id="UP000076825"/>
    </source>
</evidence>
<feature type="signal peptide" evidence="2">
    <location>
        <begin position="1"/>
        <end position="18"/>
    </location>
</feature>
<dbReference type="InterPro" id="IPR005814">
    <property type="entry name" value="Aminotrans_3"/>
</dbReference>
<proteinExistence type="inferred from homology"/>
<dbReference type="GO" id="GO:0030170">
    <property type="term" value="F:pyridoxal phosphate binding"/>
    <property type="evidence" value="ECO:0007669"/>
    <property type="project" value="InterPro"/>
</dbReference>
<dbReference type="EMBL" id="LT546645">
    <property type="protein sequence ID" value="SAI67212.1"/>
    <property type="molecule type" value="Genomic_DNA"/>
</dbReference>